<reference evidence="3 4" key="2">
    <citation type="journal article" date="2013" name="Genome Biol. Evol.">
        <title>Genome sequencing of Giardia lamblia genotypes A2 and B isolates (DH and GS) and comparative analysis with the genomes of genotypes A1 and E (WB and Pig).</title>
        <authorList>
            <person name="Adam R.D."/>
            <person name="Dahlstrom E.W."/>
            <person name="Martens C.A."/>
            <person name="Bruno D.P."/>
            <person name="Barbian K.D."/>
            <person name="Ricklefs S.M."/>
            <person name="Hernandez M.M."/>
            <person name="Narla N.P."/>
            <person name="Patel R.B."/>
            <person name="Porcella S.F."/>
            <person name="Nash T.E."/>
        </authorList>
    </citation>
    <scope>NUCLEOTIDE SEQUENCE [LARGE SCALE GENOMIC DNA]</scope>
    <source>
        <strain evidence="3 4">GS</strain>
    </source>
</reference>
<gene>
    <name evidence="3" type="ORF">GSB_151909</name>
</gene>
<dbReference type="GO" id="GO:0008374">
    <property type="term" value="F:O-acyltransferase activity"/>
    <property type="evidence" value="ECO:0007669"/>
    <property type="project" value="InterPro"/>
</dbReference>
<keyword evidence="2" id="KW-1133">Transmembrane helix</keyword>
<dbReference type="OrthoDB" id="190846at2759"/>
<dbReference type="VEuPathDB" id="GiardiaDB:GL50803_0024603"/>
<evidence type="ECO:0000256" key="1">
    <source>
        <dbReference type="SAM" id="MobiDB-lite"/>
    </source>
</evidence>
<feature type="transmembrane region" description="Helical" evidence="2">
    <location>
        <begin position="1561"/>
        <end position="1586"/>
    </location>
</feature>
<dbReference type="Gene3D" id="3.40.50.1820">
    <property type="entry name" value="alpha/beta hydrolase"/>
    <property type="match status" value="1"/>
</dbReference>
<dbReference type="VEuPathDB" id="GiardiaDB:QR46_3859"/>
<evidence type="ECO:0008006" key="5">
    <source>
        <dbReference type="Google" id="ProtNLM"/>
    </source>
</evidence>
<dbReference type="Pfam" id="PF02450">
    <property type="entry name" value="LCAT"/>
    <property type="match status" value="1"/>
</dbReference>
<organism evidence="3 4">
    <name type="scientific">Giardia intestinalis</name>
    <name type="common">Giardia lamblia</name>
    <dbReference type="NCBI Taxonomy" id="5741"/>
    <lineage>
        <taxon>Eukaryota</taxon>
        <taxon>Metamonada</taxon>
        <taxon>Diplomonadida</taxon>
        <taxon>Hexamitidae</taxon>
        <taxon>Giardiinae</taxon>
        <taxon>Giardia</taxon>
    </lineage>
</organism>
<feature type="region of interest" description="Disordered" evidence="1">
    <location>
        <begin position="876"/>
        <end position="914"/>
    </location>
</feature>
<keyword evidence="2" id="KW-0812">Transmembrane</keyword>
<dbReference type="InterPro" id="IPR029058">
    <property type="entry name" value="AB_hydrolase_fold"/>
</dbReference>
<sequence>MLPTIFGFRTSTGMGKYMVDKKFNCMATKPPPILLIHGTVGSKMRAQSRISSYKEDAWVNSRIVPRMMIATKVADDLWCTPNPETLWVESHVAKYVDVAPYPGLEGARRLLTIRGFERMLRKRRIGYYYETMLQWFKKYCGYEEGVTIDAFSYDWRQEIGHPKLQEDLRKYIKEMRRRNNGQRLTVIAHSLGGLVVQAYMQTYSDWNDDISRFVAISVPFDGVGGYSISGFLTGYCLRLPIPMSCGRGIQGASGSIISMVGRPGSSQYSNDFISTNIYVKRLHRPRTSGTNNDHGNGSDNSFCANAHTDTHTELTTLVTNSVAPQSNLTVQPSFKIHLDITPYRKTMPNLAYCLLERIQQDPSLLTRDVERSLTLLQSCCHRKAVKIEIDGVEHSKRRRRKPLYPEYAFNRAFKKLEALATPEEIGVVSSLHDFKYGAILTKILEDAAPPEEDPHTTITEVLANSMTLGVADDHDASPEYNKKGLCRENSTYQLDVNHGSLHDSVMIHCNTNSLAVPLQKPFRQTADFADILTNLNTGRNITDIAESDEKIGSYATTAKEDMLSTKLYQFQPTSLPITNSSFQLVNDHELSVVQNQHTGNPIFSWECYAPWIAYSNENGDIIPQTYESRKLANIFSHPDFIFKDNIVTIREDSDFLTFYKETSGGFHGTSGRVIRWSEYPHLRRYSEITILMDELGAEHENIPHHINYNGRIVKARKCILNYPDLPKLQKEKKVKRVETGEPKRLTSALANDVTENIVSAAKKIDPSSIYVKERVSSSYIKTRRPSTDTRSSIAEKFINLNSSSSSSSGDTYPDVQSSQDHSFIRMTGEADSLDSDTCTALASNSLTEETDNMVFSAGSINSNSRRRKSNYMRHMKGIDSASSTPLRSTTKSRSRKGSQVGSKPMSRRDSLSFSDKASDIEYEPSIDGLSNLDLVATPGKKEKDKDRIILVPYANPWSDLALRSSITERPIAELIDKISVPGSLDALVFPKFDKCWNFTAQRQVKPIIYPANPQDFRYISLLTYGRQTPIHVVYPKPIEEYSELLDQIPTFVTGQGDGTVILSSMLNDGIPDQYVDDRIVDYGISHFNILHNFTTFTRIASFMGLPLKNVEQDQSMFNEEESSDENTIEGAFSGVAKSRTSEFTFYLAMFSHSRASTAANTRILHTFTLTGDEQGILGGFFRVIVNAIEIHGGDHLLVQTEAPGDHTPAADIWYSLLQSVCDNSSADDVLLSLAPLVSHLNLSPIESAEQHEEVISKLVHSLPDTLRTNMFDHGFRCGSCGKLSHHTLLNFLRFDINGTAVLNFNTLSIACPICSTVGSLTVVQRPLLSVSTTVSTSSFPINQHQQLAPDYRVYNTAFMSSKVTDDGTEGRGRHMESYTVFINTQDRRGANDDYVLYSFMGSTLRTEALDKVAELTFLKTKKVTAYRDGIPGNQLRQKIGPCRIIFYMDTKTFAPEFRRQLSIPSAAPRQEYISPIYPPMPTIQQAPYSETEPLKPDTPAPMPTLEHSVGLNTVAPVRSRGCYCCSCSGCNWSSGCCRHLQSEAEECCNCVDDDTCCGRHLLLWIVIIIMGAFLLITFILVISLYAQLGSTLTVKNLVVSNLSVLGPSAVTTTFRVKTPTGPAPNDFTSKMRRILSQTQKHKQLDEDEWMHVSLEDYKHILTDIQDHCQTADLSTCPVSDTLLKTLDGYIETRSLYERAARYPSFYPRKGEILKDIYLNSVDMQSRLWDMLGTEALSAIFVTAPPAACSTPTIYSCNAQFNYLHTADLDMQMTNVQATFQSLVINGAITATSATFTDMSVSGTLSVTGSATIPSITGLTDLTTTALTTETLKATTITATTATVDTQTVQTQLSAGGTAQSGPYNLVVGSTGVVTKTKLSYQDGTSADVFIVDNTAITMNSGITLPKNIEITNSGSVTFKAAQASSPGTFTFTDNTLQVTKTSTTDTTSITEATITTKQVITQVTSSSLDDLCITKSIKLCPAGATQTTFLTVDVTGSAATGTIQNVKTATIDTATISTSLTAPAIVVGTNLSLGTYPSFDIVYAGATSNPPGTVASLTINTVVKGGSADVMDFASGTKLTVHVPTNFTKPVTVTSSTTDKIKLDPAGAITISSCDLTMTSGTANLDKTKITVTPPP</sequence>
<reference evidence="4" key="1">
    <citation type="submission" date="2012-02" db="EMBL/GenBank/DDBJ databases">
        <title>Genome sequencing of Giardia lamblia Genotypes A2 and B isolates (DH and GS) and comparative analysis with the genomes of Genotypes A1 and E (WB and Pig).</title>
        <authorList>
            <person name="Adam R."/>
            <person name="Dahlstrom E."/>
            <person name="Martens C."/>
            <person name="Bruno D."/>
            <person name="Barbian K."/>
            <person name="Porcella S.F."/>
            <person name="Nash T."/>
        </authorList>
    </citation>
    <scope>NUCLEOTIDE SEQUENCE</scope>
    <source>
        <strain evidence="4">GS</strain>
    </source>
</reference>
<dbReference type="EMBL" id="AHHH01000126">
    <property type="protein sequence ID" value="ESU41464.1"/>
    <property type="molecule type" value="Genomic_DNA"/>
</dbReference>
<dbReference type="VEuPathDB" id="GiardiaDB:GL50581_3702"/>
<dbReference type="Proteomes" id="UP000018040">
    <property type="component" value="Unassembled WGS sequence"/>
</dbReference>
<protein>
    <recommendedName>
        <fullName evidence="5">Lecithin-cholesterol acyl transferase</fullName>
    </recommendedName>
</protein>
<comment type="caution">
    <text evidence="3">The sequence shown here is derived from an EMBL/GenBank/DDBJ whole genome shotgun (WGS) entry which is preliminary data.</text>
</comment>
<dbReference type="SUPFAM" id="SSF53474">
    <property type="entry name" value="alpha/beta-Hydrolases"/>
    <property type="match status" value="1"/>
</dbReference>
<evidence type="ECO:0000313" key="4">
    <source>
        <dbReference type="Proteomes" id="UP000018040"/>
    </source>
</evidence>
<keyword evidence="2" id="KW-0472">Membrane</keyword>
<accession>V6TS98</accession>
<evidence type="ECO:0000313" key="3">
    <source>
        <dbReference type="EMBL" id="ESU41464.1"/>
    </source>
</evidence>
<name>V6TS98_GIAIN</name>
<dbReference type="VEuPathDB" id="GiardiaDB:DHA2_151253"/>
<evidence type="ECO:0000256" key="2">
    <source>
        <dbReference type="SAM" id="Phobius"/>
    </source>
</evidence>
<dbReference type="InterPro" id="IPR003386">
    <property type="entry name" value="LACT/PDAT_acylTrfase"/>
</dbReference>
<proteinExistence type="predicted"/>
<dbReference type="GO" id="GO:0006629">
    <property type="term" value="P:lipid metabolic process"/>
    <property type="evidence" value="ECO:0007669"/>
    <property type="project" value="InterPro"/>
</dbReference>
<dbReference type="PANTHER" id="PTHR11440">
    <property type="entry name" value="LECITHIN-CHOLESTEROL ACYLTRANSFERASE-RELATED"/>
    <property type="match status" value="1"/>
</dbReference>